<dbReference type="AlphaFoldDB" id="S9VWP9"/>
<dbReference type="SUPFAM" id="SSF116846">
    <property type="entry name" value="MIT domain"/>
    <property type="match status" value="1"/>
</dbReference>
<organism evidence="1 2">
    <name type="scientific">Angomonas deanei</name>
    <dbReference type="NCBI Taxonomy" id="59799"/>
    <lineage>
        <taxon>Eukaryota</taxon>
        <taxon>Discoba</taxon>
        <taxon>Euglenozoa</taxon>
        <taxon>Kinetoplastea</taxon>
        <taxon>Metakinetoplastina</taxon>
        <taxon>Trypanosomatida</taxon>
        <taxon>Trypanosomatidae</taxon>
        <taxon>Strigomonadinae</taxon>
        <taxon>Angomonas</taxon>
    </lineage>
</organism>
<evidence type="ECO:0000313" key="1">
    <source>
        <dbReference type="EMBL" id="CAD2215115.1"/>
    </source>
</evidence>
<dbReference type="PANTHER" id="PTHR37327:SF1">
    <property type="entry name" value="MICROTUBULE INTERACTING AND TRANSPORT DOMAIN-CONTAINING PROTEIN"/>
    <property type="match status" value="1"/>
</dbReference>
<dbReference type="OrthoDB" id="2245455at2759"/>
<dbReference type="InterPro" id="IPR036181">
    <property type="entry name" value="MIT_dom_sf"/>
</dbReference>
<sequence length="327" mass="36793">MEDNAVTESIVQALALLQQATALDVAGDAEQAVSLYTSVLTRLEEVADVCPLELAEVIRRNSEEIRRKSEMVRHARLAREQNSLFPTFPIQFVPMPCPVEEYAVPQSTFARVFWLMRRLATSIQQGAYLTPHLFVSKEVWHQEGAENNIHYISAKTKYLSSLCEALDSLRSVNTLGDFAKIIKLLNKFVTTEKSLRDTLDHDMGRSKDGGKSKKSMWGVFSRKMKVTTGGDLNVLLTWAVNALEQGQLCERWMIYYKQASTLDGSVVPAKEVEEVMGILQGISKQFYSGMCMFLLQDMTQLVGRYNEKGMKSALKILPLDPKLEGVD</sequence>
<proteinExistence type="predicted"/>
<keyword evidence="2" id="KW-1185">Reference proteome</keyword>
<gene>
    <name evidence="1" type="ORF">ADEAN_000256800</name>
</gene>
<reference evidence="1 2" key="1">
    <citation type="submission" date="2020-08" db="EMBL/GenBank/DDBJ databases">
        <authorList>
            <person name="Newling K."/>
            <person name="Davey J."/>
            <person name="Forrester S."/>
        </authorList>
    </citation>
    <scope>NUCLEOTIDE SEQUENCE [LARGE SCALE GENOMIC DNA]</scope>
    <source>
        <strain evidence="2">Crithidia deanei Carvalho (ATCC PRA-265)</strain>
    </source>
</reference>
<dbReference type="PANTHER" id="PTHR37327">
    <property type="entry name" value="CHROMOSOME 1, WHOLE GENOME SHOTGUN SEQUENCE"/>
    <property type="match status" value="1"/>
</dbReference>
<dbReference type="Proteomes" id="UP000515908">
    <property type="component" value="Chromosome 04"/>
</dbReference>
<accession>S9VWP9</accession>
<name>S9VWP9_9TRYP</name>
<dbReference type="VEuPathDB" id="TriTrypDB:ADEAN_000256800"/>
<evidence type="ECO:0000313" key="2">
    <source>
        <dbReference type="Proteomes" id="UP000515908"/>
    </source>
</evidence>
<dbReference type="EMBL" id="LR877148">
    <property type="protein sequence ID" value="CAD2215115.1"/>
    <property type="molecule type" value="Genomic_DNA"/>
</dbReference>
<protein>
    <submittedName>
        <fullName evidence="1">Uncharacterized protein</fullName>
    </submittedName>
</protein>